<accession>A0A6J6ZCC6</accession>
<evidence type="ECO:0000313" key="2">
    <source>
        <dbReference type="EMBL" id="CAB4671321.1"/>
    </source>
</evidence>
<evidence type="ECO:0000256" key="1">
    <source>
        <dbReference type="ARBA" id="ARBA00008007"/>
    </source>
</evidence>
<comment type="similarity">
    <text evidence="1">Belongs to the ComF/GntX family.</text>
</comment>
<dbReference type="EMBL" id="CAFAHD010000051">
    <property type="protein sequence ID" value="CAB4837547.1"/>
    <property type="molecule type" value="Genomic_DNA"/>
</dbReference>
<evidence type="ECO:0000313" key="8">
    <source>
        <dbReference type="EMBL" id="CAB5019822.1"/>
    </source>
</evidence>
<dbReference type="Gene3D" id="3.40.50.2020">
    <property type="match status" value="1"/>
</dbReference>
<dbReference type="InterPro" id="IPR000836">
    <property type="entry name" value="PRTase_dom"/>
</dbReference>
<gene>
    <name evidence="2" type="ORF">UFOPK2343_00401</name>
    <name evidence="3" type="ORF">UFOPK2652_00446</name>
    <name evidence="4" type="ORF">UFOPK3128_00533</name>
    <name evidence="5" type="ORF">UFOPK3227_00568</name>
    <name evidence="6" type="ORF">UFOPK3511_00386</name>
    <name evidence="7" type="ORF">UFOPK3880_00336</name>
    <name evidence="8" type="ORF">UFOPK4146_00187</name>
</gene>
<dbReference type="SUPFAM" id="SSF53271">
    <property type="entry name" value="PRTase-like"/>
    <property type="match status" value="1"/>
</dbReference>
<dbReference type="InterPro" id="IPR029057">
    <property type="entry name" value="PRTase-like"/>
</dbReference>
<evidence type="ECO:0000313" key="5">
    <source>
        <dbReference type="EMBL" id="CAB4837547.1"/>
    </source>
</evidence>
<dbReference type="PANTHER" id="PTHR47505:SF1">
    <property type="entry name" value="DNA UTILIZATION PROTEIN YHGH"/>
    <property type="match status" value="1"/>
</dbReference>
<sequence>MLFLKGIFSLIFPARCISCLSELSSSASNICLQCKRIVGTETLITNRGPLKIFAGSKYSQATSRIILGAKEGNQTLARNVLVECLERALARAIKQNSIDSNLPSPNIVIIPIPSRKAADRARGYAHIDLLVAQFVIENPQINFRILDCLFHAKKIVDQSTLNIGERELNMRGAFAIGKRFENEIFPTLNPNTLIFIVDDLVTTGSTVQAANRALNHLGIRVNGVLASCATDRFSQ</sequence>
<protein>
    <submittedName>
        <fullName evidence="4">Unannotated protein</fullName>
    </submittedName>
</protein>
<evidence type="ECO:0000313" key="6">
    <source>
        <dbReference type="EMBL" id="CAB4890873.1"/>
    </source>
</evidence>
<dbReference type="EMBL" id="CAFBPT010000001">
    <property type="protein sequence ID" value="CAB5019822.1"/>
    <property type="molecule type" value="Genomic_DNA"/>
</dbReference>
<dbReference type="EMBL" id="CAFBMA010000002">
    <property type="protein sequence ID" value="CAB4890873.1"/>
    <property type="molecule type" value="Genomic_DNA"/>
</dbReference>
<name>A0A6J6ZCC6_9ZZZZ</name>
<dbReference type="EMBL" id="CAEZYD010000004">
    <property type="protein sequence ID" value="CAB4705444.1"/>
    <property type="molecule type" value="Genomic_DNA"/>
</dbReference>
<dbReference type="EMBL" id="CAEZXD010000006">
    <property type="protein sequence ID" value="CAB4671321.1"/>
    <property type="molecule type" value="Genomic_DNA"/>
</dbReference>
<evidence type="ECO:0000313" key="7">
    <source>
        <dbReference type="EMBL" id="CAB4961645.1"/>
    </source>
</evidence>
<proteinExistence type="inferred from homology"/>
<dbReference type="PANTHER" id="PTHR47505">
    <property type="entry name" value="DNA UTILIZATION PROTEIN YHGH"/>
    <property type="match status" value="1"/>
</dbReference>
<evidence type="ECO:0000313" key="4">
    <source>
        <dbReference type="EMBL" id="CAB4817246.1"/>
    </source>
</evidence>
<dbReference type="InterPro" id="IPR051910">
    <property type="entry name" value="ComF/GntX_DNA_util-trans"/>
</dbReference>
<dbReference type="AlphaFoldDB" id="A0A6J6ZCC6"/>
<evidence type="ECO:0000313" key="3">
    <source>
        <dbReference type="EMBL" id="CAB4705444.1"/>
    </source>
</evidence>
<dbReference type="EMBL" id="CAFAAZ010000003">
    <property type="protein sequence ID" value="CAB4817246.1"/>
    <property type="molecule type" value="Genomic_DNA"/>
</dbReference>
<reference evidence="4" key="1">
    <citation type="submission" date="2020-05" db="EMBL/GenBank/DDBJ databases">
        <authorList>
            <person name="Chiriac C."/>
            <person name="Salcher M."/>
            <person name="Ghai R."/>
            <person name="Kavagutti S V."/>
        </authorList>
    </citation>
    <scope>NUCLEOTIDE SEQUENCE</scope>
</reference>
<dbReference type="CDD" id="cd06223">
    <property type="entry name" value="PRTases_typeI"/>
    <property type="match status" value="1"/>
</dbReference>
<organism evidence="4">
    <name type="scientific">freshwater metagenome</name>
    <dbReference type="NCBI Taxonomy" id="449393"/>
    <lineage>
        <taxon>unclassified sequences</taxon>
        <taxon>metagenomes</taxon>
        <taxon>ecological metagenomes</taxon>
    </lineage>
</organism>
<dbReference type="EMBL" id="CAFBNU010000002">
    <property type="protein sequence ID" value="CAB4961645.1"/>
    <property type="molecule type" value="Genomic_DNA"/>
</dbReference>